<dbReference type="InterPro" id="IPR047698">
    <property type="entry name" value="ArsF-like"/>
</dbReference>
<dbReference type="AlphaFoldDB" id="A0A3A4R6R9"/>
<organism evidence="2 3">
    <name type="scientific">Candidatus Auribacter fodinae</name>
    <dbReference type="NCBI Taxonomy" id="2093366"/>
    <lineage>
        <taxon>Bacteria</taxon>
        <taxon>Pseudomonadati</taxon>
        <taxon>Candidatus Auribacterota</taxon>
        <taxon>Candidatus Auribacteria</taxon>
        <taxon>Candidatus Auribacterales</taxon>
        <taxon>Candidatus Auribacteraceae</taxon>
        <taxon>Candidatus Auribacter</taxon>
    </lineage>
</organism>
<protein>
    <recommendedName>
        <fullName evidence="4">Cytochrome c domain-containing protein</fullName>
    </recommendedName>
</protein>
<proteinExistence type="predicted"/>
<sequence length="136" mass="15836">MIRQIVFVPLLLFFMNCNTFADQGNRVDAYYFHTTFRCASCHKIEEYTGETMNGTFADAINSGNLQYKVINVEENGNEHYIKDYQLYTKAVVLSLVKDGKEIKSKNLEKVWQYLGNKGKFTDYVKTETESFLKELQ</sequence>
<keyword evidence="1" id="KW-0732">Signal</keyword>
<feature type="chain" id="PRO_5017319983" description="Cytochrome c domain-containing protein" evidence="1">
    <location>
        <begin position="22"/>
        <end position="136"/>
    </location>
</feature>
<feature type="signal peptide" evidence="1">
    <location>
        <begin position="1"/>
        <end position="21"/>
    </location>
</feature>
<gene>
    <name evidence="2" type="ORF">C4541_00700</name>
</gene>
<accession>A0A3A4R6R9</accession>
<evidence type="ECO:0000256" key="1">
    <source>
        <dbReference type="SAM" id="SignalP"/>
    </source>
</evidence>
<evidence type="ECO:0008006" key="4">
    <source>
        <dbReference type="Google" id="ProtNLM"/>
    </source>
</evidence>
<evidence type="ECO:0000313" key="3">
    <source>
        <dbReference type="Proteomes" id="UP000266426"/>
    </source>
</evidence>
<comment type="caution">
    <text evidence="2">The sequence shown here is derived from an EMBL/GenBank/DDBJ whole genome shotgun (WGS) entry which is preliminary data.</text>
</comment>
<evidence type="ECO:0000313" key="2">
    <source>
        <dbReference type="EMBL" id="RJP62085.1"/>
    </source>
</evidence>
<name>A0A3A4R6R9_9BACT</name>
<dbReference type="NCBIfam" id="NF040494">
    <property type="entry name" value="nitrored_ArsF"/>
    <property type="match status" value="1"/>
</dbReference>
<dbReference type="EMBL" id="QZJZ01000005">
    <property type="protein sequence ID" value="RJP62085.1"/>
    <property type="molecule type" value="Genomic_DNA"/>
</dbReference>
<reference evidence="2 3" key="1">
    <citation type="journal article" date="2017" name="ISME J.">
        <title>Energy and carbon metabolisms in a deep terrestrial subsurface fluid microbial community.</title>
        <authorList>
            <person name="Momper L."/>
            <person name="Jungbluth S.P."/>
            <person name="Lee M.D."/>
            <person name="Amend J.P."/>
        </authorList>
    </citation>
    <scope>NUCLEOTIDE SEQUENCE [LARGE SCALE GENOMIC DNA]</scope>
    <source>
        <strain evidence="2">SURF_26</strain>
    </source>
</reference>
<dbReference type="Proteomes" id="UP000266426">
    <property type="component" value="Unassembled WGS sequence"/>
</dbReference>